<dbReference type="GO" id="GO:0005886">
    <property type="term" value="C:plasma membrane"/>
    <property type="evidence" value="ECO:0007669"/>
    <property type="project" value="TreeGrafter"/>
</dbReference>
<dbReference type="PROSITE" id="PS00108">
    <property type="entry name" value="PROTEIN_KINASE_ST"/>
    <property type="match status" value="1"/>
</dbReference>
<dbReference type="PROSITE" id="PS50011">
    <property type="entry name" value="PROTEIN_KINASE_DOM"/>
    <property type="match status" value="1"/>
</dbReference>
<keyword evidence="4" id="KW-0418">Kinase</keyword>
<dbReference type="Pfam" id="PF00069">
    <property type="entry name" value="Pkinase"/>
    <property type="match status" value="1"/>
</dbReference>
<reference evidence="4 5" key="1">
    <citation type="journal article" date="2012" name="Science">
        <title>The Paleozoic origin of enzymatic lignin decomposition reconstructed from 31 fungal genomes.</title>
        <authorList>
            <person name="Floudas D."/>
            <person name="Binder M."/>
            <person name="Riley R."/>
            <person name="Barry K."/>
            <person name="Blanchette R.A."/>
            <person name="Henrissat B."/>
            <person name="Martinez A.T."/>
            <person name="Otillar R."/>
            <person name="Spatafora J.W."/>
            <person name="Yadav J.S."/>
            <person name="Aerts A."/>
            <person name="Benoit I."/>
            <person name="Boyd A."/>
            <person name="Carlson A."/>
            <person name="Copeland A."/>
            <person name="Coutinho P.M."/>
            <person name="de Vries R.P."/>
            <person name="Ferreira P."/>
            <person name="Findley K."/>
            <person name="Foster B."/>
            <person name="Gaskell J."/>
            <person name="Glotzer D."/>
            <person name="Gorecki P."/>
            <person name="Heitman J."/>
            <person name="Hesse C."/>
            <person name="Hori C."/>
            <person name="Igarashi K."/>
            <person name="Jurgens J.A."/>
            <person name="Kallen N."/>
            <person name="Kersten P."/>
            <person name="Kohler A."/>
            <person name="Kuees U."/>
            <person name="Kumar T.K.A."/>
            <person name="Kuo A."/>
            <person name="LaButti K."/>
            <person name="Larrondo L.F."/>
            <person name="Lindquist E."/>
            <person name="Ling A."/>
            <person name="Lombard V."/>
            <person name="Lucas S."/>
            <person name="Lundell T."/>
            <person name="Martin R."/>
            <person name="McLaughlin D.J."/>
            <person name="Morgenstern I."/>
            <person name="Morin E."/>
            <person name="Murat C."/>
            <person name="Nagy L.G."/>
            <person name="Nolan M."/>
            <person name="Ohm R.A."/>
            <person name="Patyshakuliyeva A."/>
            <person name="Rokas A."/>
            <person name="Ruiz-Duenas F.J."/>
            <person name="Sabat G."/>
            <person name="Salamov A."/>
            <person name="Samejima M."/>
            <person name="Schmutz J."/>
            <person name="Slot J.C."/>
            <person name="St John F."/>
            <person name="Stenlid J."/>
            <person name="Sun H."/>
            <person name="Sun S."/>
            <person name="Syed K."/>
            <person name="Tsang A."/>
            <person name="Wiebenga A."/>
            <person name="Young D."/>
            <person name="Pisabarro A."/>
            <person name="Eastwood D.C."/>
            <person name="Martin F."/>
            <person name="Cullen D."/>
            <person name="Grigoriev I.V."/>
            <person name="Hibbett D.S."/>
        </authorList>
    </citation>
    <scope>NUCLEOTIDE SEQUENCE [LARGE SCALE GENOMIC DNA]</scope>
    <source>
        <strain evidence="4 5">DJM-731 SS1</strain>
    </source>
</reference>
<dbReference type="Proteomes" id="UP000030653">
    <property type="component" value="Unassembled WGS sequence"/>
</dbReference>
<evidence type="ECO:0000256" key="2">
    <source>
        <dbReference type="ARBA" id="ARBA00022840"/>
    </source>
</evidence>
<dbReference type="InterPro" id="IPR008271">
    <property type="entry name" value="Ser/Thr_kinase_AS"/>
</dbReference>
<proteinExistence type="predicted"/>
<keyword evidence="2" id="KW-0067">ATP-binding</keyword>
<dbReference type="InterPro" id="IPR011009">
    <property type="entry name" value="Kinase-like_dom_sf"/>
</dbReference>
<sequence>MVLVRGVDHFASCMPLLYRLLAILIHAQRSIREGLTWARLEHPNVINLKGITTDPAKDRICLVSDRMTNGNLLQYLERHPDTNRVSLGASVSHGLAPPITHGDIKANNILISRHGIPLLSDFGLAFVLDDPATMMMTNATTSGALNPPGRRRSVCGATVRARSCGRWGWVAGGWTHQAGGRVPHGADILRDFHGKDPFHRAQRMGDLSTKSSVVSIQPER</sequence>
<keyword evidence="4" id="KW-0808">Transferase</keyword>
<dbReference type="InterPro" id="IPR000719">
    <property type="entry name" value="Prot_kinase_dom"/>
</dbReference>
<dbReference type="HOGENOM" id="CLU_1255955_0_0_1"/>
<evidence type="ECO:0000256" key="1">
    <source>
        <dbReference type="ARBA" id="ARBA00022741"/>
    </source>
</evidence>
<accession>M5G006</accession>
<dbReference type="GO" id="GO:0004672">
    <property type="term" value="F:protein kinase activity"/>
    <property type="evidence" value="ECO:0007669"/>
    <property type="project" value="InterPro"/>
</dbReference>
<dbReference type="OrthoDB" id="4062651at2759"/>
<dbReference type="GO" id="GO:0005524">
    <property type="term" value="F:ATP binding"/>
    <property type="evidence" value="ECO:0007669"/>
    <property type="project" value="UniProtKB-KW"/>
</dbReference>
<dbReference type="SUPFAM" id="SSF56112">
    <property type="entry name" value="Protein kinase-like (PK-like)"/>
    <property type="match status" value="1"/>
</dbReference>
<dbReference type="Gene3D" id="1.10.510.10">
    <property type="entry name" value="Transferase(Phosphotransferase) domain 1"/>
    <property type="match status" value="1"/>
</dbReference>
<dbReference type="AlphaFoldDB" id="M5G006"/>
<keyword evidence="5" id="KW-1185">Reference proteome</keyword>
<name>M5G006_DACPD</name>
<gene>
    <name evidence="4" type="ORF">DACRYDRAFT_119585</name>
</gene>
<protein>
    <submittedName>
        <fullName evidence="4">Kinase-like protein</fullName>
    </submittedName>
</protein>
<keyword evidence="1" id="KW-0547">Nucleotide-binding</keyword>
<dbReference type="PANTHER" id="PTHR27001:SF931">
    <property type="entry name" value="OS11G0664100 PROTEIN"/>
    <property type="match status" value="1"/>
</dbReference>
<evidence type="ECO:0000313" key="5">
    <source>
        <dbReference type="Proteomes" id="UP000030653"/>
    </source>
</evidence>
<dbReference type="SMART" id="SM00220">
    <property type="entry name" value="S_TKc"/>
    <property type="match status" value="1"/>
</dbReference>
<dbReference type="RefSeq" id="XP_040624000.1">
    <property type="nucleotide sequence ID" value="XM_040770825.1"/>
</dbReference>
<dbReference type="EMBL" id="JH795878">
    <property type="protein sequence ID" value="EJT97102.1"/>
    <property type="molecule type" value="Genomic_DNA"/>
</dbReference>
<organism evidence="4 5">
    <name type="scientific">Dacryopinax primogenitus (strain DJM 731)</name>
    <name type="common">Brown rot fungus</name>
    <dbReference type="NCBI Taxonomy" id="1858805"/>
    <lineage>
        <taxon>Eukaryota</taxon>
        <taxon>Fungi</taxon>
        <taxon>Dikarya</taxon>
        <taxon>Basidiomycota</taxon>
        <taxon>Agaricomycotina</taxon>
        <taxon>Dacrymycetes</taxon>
        <taxon>Dacrymycetales</taxon>
        <taxon>Dacrymycetaceae</taxon>
        <taxon>Dacryopinax</taxon>
    </lineage>
</organism>
<dbReference type="PANTHER" id="PTHR27001">
    <property type="entry name" value="OS01G0253100 PROTEIN"/>
    <property type="match status" value="1"/>
</dbReference>
<evidence type="ECO:0000259" key="3">
    <source>
        <dbReference type="PROSITE" id="PS50011"/>
    </source>
</evidence>
<dbReference type="STRING" id="1858805.M5G006"/>
<dbReference type="GeneID" id="63685887"/>
<feature type="domain" description="Protein kinase" evidence="3">
    <location>
        <begin position="1"/>
        <end position="220"/>
    </location>
</feature>
<evidence type="ECO:0000313" key="4">
    <source>
        <dbReference type="EMBL" id="EJT97102.1"/>
    </source>
</evidence>